<reference evidence="1 2" key="2">
    <citation type="submission" date="2019-05" db="EMBL/GenBank/DDBJ databases">
        <title>Glycomyces buryatensis sp. nov.</title>
        <authorList>
            <person name="Nikitina E."/>
        </authorList>
    </citation>
    <scope>NUCLEOTIDE SEQUENCE [LARGE SCALE GENOMIC DNA]</scope>
    <source>
        <strain evidence="1 2">18</strain>
    </source>
</reference>
<protein>
    <submittedName>
        <fullName evidence="1">DNA-binding protein</fullName>
    </submittedName>
</protein>
<gene>
    <name evidence="1" type="ORF">FAB82_06405</name>
</gene>
<evidence type="ECO:0000313" key="1">
    <source>
        <dbReference type="EMBL" id="THV42287.1"/>
    </source>
</evidence>
<dbReference type="Proteomes" id="UP000308760">
    <property type="component" value="Unassembled WGS sequence"/>
</dbReference>
<dbReference type="RefSeq" id="WP_136533720.1">
    <property type="nucleotide sequence ID" value="NZ_STGY01000025.1"/>
</dbReference>
<reference evidence="2" key="1">
    <citation type="submission" date="2019-04" db="EMBL/GenBank/DDBJ databases">
        <title>Nocardioides xinjiangensis sp. nov.</title>
        <authorList>
            <person name="Liu S."/>
        </authorList>
    </citation>
    <scope>NUCLEOTIDE SEQUENCE [LARGE SCALE GENOMIC DNA]</scope>
    <source>
        <strain evidence="2">18</strain>
    </source>
</reference>
<dbReference type="OrthoDB" id="330810at2"/>
<dbReference type="InterPro" id="IPR035093">
    <property type="entry name" value="RelE/ParE_toxin_dom_sf"/>
</dbReference>
<proteinExistence type="predicted"/>
<dbReference type="AlphaFoldDB" id="A0A4S8QCM9"/>
<dbReference type="SUPFAM" id="SSF143011">
    <property type="entry name" value="RelE-like"/>
    <property type="match status" value="1"/>
</dbReference>
<dbReference type="GO" id="GO:0003677">
    <property type="term" value="F:DNA binding"/>
    <property type="evidence" value="ECO:0007669"/>
    <property type="project" value="UniProtKB-KW"/>
</dbReference>
<dbReference type="InterPro" id="IPR009241">
    <property type="entry name" value="HigB-like"/>
</dbReference>
<organism evidence="1 2">
    <name type="scientific">Glycomyces buryatensis</name>
    <dbReference type="NCBI Taxonomy" id="2570927"/>
    <lineage>
        <taxon>Bacteria</taxon>
        <taxon>Bacillati</taxon>
        <taxon>Actinomycetota</taxon>
        <taxon>Actinomycetes</taxon>
        <taxon>Glycomycetales</taxon>
        <taxon>Glycomycetaceae</taxon>
        <taxon>Glycomyces</taxon>
    </lineage>
</organism>
<keyword evidence="2" id="KW-1185">Reference proteome</keyword>
<dbReference type="Gene3D" id="3.30.2310.20">
    <property type="entry name" value="RelE-like"/>
    <property type="match status" value="1"/>
</dbReference>
<dbReference type="EMBL" id="STGY01000025">
    <property type="protein sequence ID" value="THV42287.1"/>
    <property type="molecule type" value="Genomic_DNA"/>
</dbReference>
<sequence length="120" mass="14129">MPEKQWDIFIFDEVQEWLDGLDDKARTRIDQTIDLLVEHGPHLSRPTVDTLKGSKLPNLKELRSGSNRILFAFDPWRCSVLLVAGNKAGKWNQWYKEAVPLAEQRYDRYLTDRRAEEESR</sequence>
<accession>A0A4S8QCM9</accession>
<dbReference type="Pfam" id="PF05973">
    <property type="entry name" value="Gp49"/>
    <property type="match status" value="1"/>
</dbReference>
<name>A0A4S8QCM9_9ACTN</name>
<evidence type="ECO:0000313" key="2">
    <source>
        <dbReference type="Proteomes" id="UP000308760"/>
    </source>
</evidence>
<comment type="caution">
    <text evidence="1">The sequence shown here is derived from an EMBL/GenBank/DDBJ whole genome shotgun (WGS) entry which is preliminary data.</text>
</comment>
<keyword evidence="1" id="KW-0238">DNA-binding</keyword>